<dbReference type="AlphaFoldDB" id="A0A0K0E0V2"/>
<evidence type="ECO:0000313" key="4">
    <source>
        <dbReference type="WBParaSite" id="TCONS_00000442.p1"/>
    </source>
</evidence>
<proteinExistence type="predicted"/>
<dbReference type="Proteomes" id="UP000035681">
    <property type="component" value="Unplaced"/>
</dbReference>
<sequence length="153" mass="17805">MKVAILLLFSLHFTLTYADETVFLPENGNDPIFKSQMENIIMAAKSRVVRENKASVEIGVIYLYGNYKFKVTLVINGENLFCFIKQHDWAFLNEFQKHALETAFLSSIRILKNPIEKTLRHVQKENIDDDFRTIAFHDFNFTDFEDSSSSLED</sequence>
<keyword evidence="1" id="KW-0732">Signal</keyword>
<keyword evidence="2" id="KW-1185">Reference proteome</keyword>
<dbReference type="WBParaSite" id="TCONS_00000442.p1">
    <property type="protein sequence ID" value="TCONS_00000442.p1"/>
    <property type="gene ID" value="XLOC_000452"/>
</dbReference>
<feature type="chain" id="PRO_5005327513" evidence="1">
    <location>
        <begin position="19"/>
        <end position="153"/>
    </location>
</feature>
<evidence type="ECO:0000313" key="3">
    <source>
        <dbReference type="WBParaSite" id="SSTP_0000311400.1"/>
    </source>
</evidence>
<evidence type="ECO:0000256" key="1">
    <source>
        <dbReference type="SAM" id="SignalP"/>
    </source>
</evidence>
<reference evidence="3" key="1">
    <citation type="submission" date="2015-08" db="UniProtKB">
        <authorList>
            <consortium name="WormBaseParasite"/>
        </authorList>
    </citation>
    <scope>IDENTIFICATION</scope>
</reference>
<evidence type="ECO:0000313" key="2">
    <source>
        <dbReference type="Proteomes" id="UP000035681"/>
    </source>
</evidence>
<protein>
    <submittedName>
        <fullName evidence="4">Cystatin domain-containing protein</fullName>
    </submittedName>
    <submittedName>
        <fullName evidence="3">TPM_phosphatase domain-containing protein</fullName>
    </submittedName>
</protein>
<dbReference type="WBParaSite" id="SSTP_0000311400.1">
    <property type="protein sequence ID" value="SSTP_0000311400.1"/>
    <property type="gene ID" value="SSTP_0000311400"/>
</dbReference>
<accession>A0A0K0E0V2</accession>
<organism evidence="3">
    <name type="scientific">Strongyloides stercoralis</name>
    <name type="common">Threadworm</name>
    <dbReference type="NCBI Taxonomy" id="6248"/>
    <lineage>
        <taxon>Eukaryota</taxon>
        <taxon>Metazoa</taxon>
        <taxon>Ecdysozoa</taxon>
        <taxon>Nematoda</taxon>
        <taxon>Chromadorea</taxon>
        <taxon>Rhabditida</taxon>
        <taxon>Tylenchina</taxon>
        <taxon>Panagrolaimomorpha</taxon>
        <taxon>Strongyloidoidea</taxon>
        <taxon>Strongyloididae</taxon>
        <taxon>Strongyloides</taxon>
    </lineage>
</organism>
<feature type="signal peptide" evidence="1">
    <location>
        <begin position="1"/>
        <end position="18"/>
    </location>
</feature>
<name>A0A0K0E0V2_STRER</name>